<gene>
    <name evidence="2" type="ORF">QE152_g1865</name>
</gene>
<accession>A0AAW1N5H0</accession>
<dbReference type="Proteomes" id="UP001458880">
    <property type="component" value="Unassembled WGS sequence"/>
</dbReference>
<dbReference type="AlphaFoldDB" id="A0AAW1N5H0"/>
<organism evidence="2 3">
    <name type="scientific">Popillia japonica</name>
    <name type="common">Japanese beetle</name>
    <dbReference type="NCBI Taxonomy" id="7064"/>
    <lineage>
        <taxon>Eukaryota</taxon>
        <taxon>Metazoa</taxon>
        <taxon>Ecdysozoa</taxon>
        <taxon>Arthropoda</taxon>
        <taxon>Hexapoda</taxon>
        <taxon>Insecta</taxon>
        <taxon>Pterygota</taxon>
        <taxon>Neoptera</taxon>
        <taxon>Endopterygota</taxon>
        <taxon>Coleoptera</taxon>
        <taxon>Polyphaga</taxon>
        <taxon>Scarabaeiformia</taxon>
        <taxon>Scarabaeidae</taxon>
        <taxon>Rutelinae</taxon>
        <taxon>Popillia</taxon>
    </lineage>
</organism>
<protein>
    <submittedName>
        <fullName evidence="2">Uncharacterized protein</fullName>
    </submittedName>
</protein>
<reference evidence="2 3" key="1">
    <citation type="journal article" date="2024" name="BMC Genomics">
        <title>De novo assembly and annotation of Popillia japonica's genome with initial clues to its potential as an invasive pest.</title>
        <authorList>
            <person name="Cucini C."/>
            <person name="Boschi S."/>
            <person name="Funari R."/>
            <person name="Cardaioli E."/>
            <person name="Iannotti N."/>
            <person name="Marturano G."/>
            <person name="Paoli F."/>
            <person name="Bruttini M."/>
            <person name="Carapelli A."/>
            <person name="Frati F."/>
            <person name="Nardi F."/>
        </authorList>
    </citation>
    <scope>NUCLEOTIDE SEQUENCE [LARGE SCALE GENOMIC DNA]</scope>
    <source>
        <strain evidence="2">DMR45628</strain>
    </source>
</reference>
<feature type="compositionally biased region" description="Polar residues" evidence="1">
    <location>
        <begin position="34"/>
        <end position="45"/>
    </location>
</feature>
<dbReference type="EMBL" id="JASPKY010000011">
    <property type="protein sequence ID" value="KAK9753707.1"/>
    <property type="molecule type" value="Genomic_DNA"/>
</dbReference>
<feature type="region of interest" description="Disordered" evidence="1">
    <location>
        <begin position="1"/>
        <end position="45"/>
    </location>
</feature>
<feature type="compositionally biased region" description="Gly residues" evidence="1">
    <location>
        <begin position="10"/>
        <end position="24"/>
    </location>
</feature>
<evidence type="ECO:0000313" key="3">
    <source>
        <dbReference type="Proteomes" id="UP001458880"/>
    </source>
</evidence>
<keyword evidence="3" id="KW-1185">Reference proteome</keyword>
<sequence>MDMGHSTGESGPGNDDGYGQGQGFGSPEIYAKKNNLTASPKRNQGTMMAMDRVRDLDHQKYMQRRIIPEIYAKKNNYTR</sequence>
<proteinExistence type="predicted"/>
<evidence type="ECO:0000256" key="1">
    <source>
        <dbReference type="SAM" id="MobiDB-lite"/>
    </source>
</evidence>
<evidence type="ECO:0000313" key="2">
    <source>
        <dbReference type="EMBL" id="KAK9753707.1"/>
    </source>
</evidence>
<comment type="caution">
    <text evidence="2">The sequence shown here is derived from an EMBL/GenBank/DDBJ whole genome shotgun (WGS) entry which is preliminary data.</text>
</comment>
<name>A0AAW1N5H0_POPJA</name>